<sequence>NSTMATPFEILKRRHTVPPECLIQLLKQIRSLNGEDVSPFNRFTKDASLDQAKEAYMDKKFLEIVREPIASILEMSGVDAGVDGKKLACHVAIQLANKSDARGDVLLPETSTCSAPDASNQPGKRKATEEASEVAEEVKKRLKEEKEVRNKEAVETLLTKVKHLCTQAKPNNAMIIATLDDLKERSDKTGHADAPLFSDLLWQVERNAERLDVPELVLAALSSASDKVFNAVQKCLKSKRTARQDKSDSQPKVEQQVQPFQPFYSPPGFYQGFGGFSNPGYGGYGGFQIQFQGRGGQRRPYGSRGRGSGSGTCHLCKSPSHYLKDCPKLDSVQKGM</sequence>
<name>A0A8S4Q633_OWEFU</name>
<dbReference type="GO" id="GO:0003676">
    <property type="term" value="F:nucleic acid binding"/>
    <property type="evidence" value="ECO:0007669"/>
    <property type="project" value="InterPro"/>
</dbReference>
<evidence type="ECO:0000256" key="1">
    <source>
        <dbReference type="SAM" id="MobiDB-lite"/>
    </source>
</evidence>
<organism evidence="2 3">
    <name type="scientific">Owenia fusiformis</name>
    <name type="common">Polychaete worm</name>
    <dbReference type="NCBI Taxonomy" id="6347"/>
    <lineage>
        <taxon>Eukaryota</taxon>
        <taxon>Metazoa</taxon>
        <taxon>Spiralia</taxon>
        <taxon>Lophotrochozoa</taxon>
        <taxon>Annelida</taxon>
        <taxon>Polychaeta</taxon>
        <taxon>Sedentaria</taxon>
        <taxon>Canalipalpata</taxon>
        <taxon>Sabellida</taxon>
        <taxon>Oweniida</taxon>
        <taxon>Oweniidae</taxon>
        <taxon>Owenia</taxon>
    </lineage>
</organism>
<dbReference type="GO" id="GO:0008270">
    <property type="term" value="F:zinc ion binding"/>
    <property type="evidence" value="ECO:0007669"/>
    <property type="project" value="InterPro"/>
</dbReference>
<dbReference type="Proteomes" id="UP000749559">
    <property type="component" value="Unassembled WGS sequence"/>
</dbReference>
<feature type="compositionally biased region" description="Polar residues" evidence="1">
    <location>
        <begin position="110"/>
        <end position="122"/>
    </location>
</feature>
<keyword evidence="3" id="KW-1185">Reference proteome</keyword>
<comment type="caution">
    <text evidence="2">The sequence shown here is derived from an EMBL/GenBank/DDBJ whole genome shotgun (WGS) entry which is preliminary data.</text>
</comment>
<reference evidence="2" key="1">
    <citation type="submission" date="2022-03" db="EMBL/GenBank/DDBJ databases">
        <authorList>
            <person name="Martin C."/>
        </authorList>
    </citation>
    <scope>NUCLEOTIDE SEQUENCE</scope>
</reference>
<dbReference type="EMBL" id="CAIIXF020000012">
    <property type="protein sequence ID" value="CAH1801292.1"/>
    <property type="molecule type" value="Genomic_DNA"/>
</dbReference>
<dbReference type="SUPFAM" id="SSF57756">
    <property type="entry name" value="Retrovirus zinc finger-like domains"/>
    <property type="match status" value="1"/>
</dbReference>
<feature type="region of interest" description="Disordered" evidence="1">
    <location>
        <begin position="110"/>
        <end position="131"/>
    </location>
</feature>
<dbReference type="AlphaFoldDB" id="A0A8S4Q633"/>
<dbReference type="InterPro" id="IPR036875">
    <property type="entry name" value="Znf_CCHC_sf"/>
</dbReference>
<evidence type="ECO:0000313" key="2">
    <source>
        <dbReference type="EMBL" id="CAH1801292.1"/>
    </source>
</evidence>
<dbReference type="OrthoDB" id="6107036at2759"/>
<feature type="non-terminal residue" evidence="2">
    <location>
        <position position="336"/>
    </location>
</feature>
<protein>
    <submittedName>
        <fullName evidence="2">Uncharacterized protein</fullName>
    </submittedName>
</protein>
<gene>
    <name evidence="2" type="ORF">OFUS_LOCUS25099</name>
</gene>
<accession>A0A8S4Q633</accession>
<evidence type="ECO:0000313" key="3">
    <source>
        <dbReference type="Proteomes" id="UP000749559"/>
    </source>
</evidence>
<proteinExistence type="predicted"/>